<evidence type="ECO:0000256" key="2">
    <source>
        <dbReference type="ARBA" id="ARBA00022777"/>
    </source>
</evidence>
<sequence>MDFIAIGDTTVDEFIRLKEAEVACDSNNENCTVSMKWGDKIPYDFSIVVPGVGNAANAAVAAARLGLSAGFVSNIGSDHYGEEVLAAFTREGVDATHVVKNSTIPTNHHYVLWYDSERSILIRHEPYPYAMPKEFSPPKWIYLSSIGEHADTFYEELVDWLHEHPETKLAFQPGTFQIDMGKEKLAPLYALTELVACNKEEAERILGLGETDIKTLLENMLSLGPKIVVITDGTKGAYASDGTQMLRVPMYPDPRPPYDRTGAGDACTATVTVALSLGLPLAEALRWGPVNAMSVVQEIGAQKGLLSRDALEKLLADAPTTYTVSPL</sequence>
<reference evidence="4 5" key="1">
    <citation type="journal article" date="2016" name="Nat. Commun.">
        <title>Thousands of microbial genomes shed light on interconnected biogeochemical processes in an aquifer system.</title>
        <authorList>
            <person name="Anantharaman K."/>
            <person name="Brown C.T."/>
            <person name="Hug L.A."/>
            <person name="Sharon I."/>
            <person name="Castelle C.J."/>
            <person name="Probst A.J."/>
            <person name="Thomas B.C."/>
            <person name="Singh A."/>
            <person name="Wilkins M.J."/>
            <person name="Karaoz U."/>
            <person name="Brodie E.L."/>
            <person name="Williams K.H."/>
            <person name="Hubbard S.S."/>
            <person name="Banfield J.F."/>
        </authorList>
    </citation>
    <scope>NUCLEOTIDE SEQUENCE [LARGE SCALE GENOMIC DNA]</scope>
</reference>
<evidence type="ECO:0000313" key="4">
    <source>
        <dbReference type="EMBL" id="OGG48672.1"/>
    </source>
</evidence>
<dbReference type="PANTHER" id="PTHR10584:SF166">
    <property type="entry name" value="RIBOKINASE"/>
    <property type="match status" value="1"/>
</dbReference>
<protein>
    <recommendedName>
        <fullName evidence="3">Carbohydrate kinase PfkB domain-containing protein</fullName>
    </recommendedName>
</protein>
<accession>A0A1F6CII8</accession>
<dbReference type="InterPro" id="IPR002139">
    <property type="entry name" value="Ribo/fructo_kinase"/>
</dbReference>
<proteinExistence type="predicted"/>
<dbReference type="Gene3D" id="3.40.1190.20">
    <property type="match status" value="1"/>
</dbReference>
<evidence type="ECO:0000259" key="3">
    <source>
        <dbReference type="Pfam" id="PF00294"/>
    </source>
</evidence>
<dbReference type="EMBL" id="MFKU01000010">
    <property type="protein sequence ID" value="OGG48672.1"/>
    <property type="molecule type" value="Genomic_DNA"/>
</dbReference>
<dbReference type="AlphaFoldDB" id="A0A1F6CII8"/>
<gene>
    <name evidence="4" type="ORF">A2678_02280</name>
</gene>
<dbReference type="SUPFAM" id="SSF53613">
    <property type="entry name" value="Ribokinase-like"/>
    <property type="match status" value="1"/>
</dbReference>
<dbReference type="Proteomes" id="UP000178815">
    <property type="component" value="Unassembled WGS sequence"/>
</dbReference>
<dbReference type="InterPro" id="IPR029056">
    <property type="entry name" value="Ribokinase-like"/>
</dbReference>
<dbReference type="Pfam" id="PF00294">
    <property type="entry name" value="PfkB"/>
    <property type="match status" value="1"/>
</dbReference>
<dbReference type="STRING" id="1798481.A2678_02280"/>
<keyword evidence="1" id="KW-0808">Transferase</keyword>
<evidence type="ECO:0000313" key="5">
    <source>
        <dbReference type="Proteomes" id="UP000178815"/>
    </source>
</evidence>
<dbReference type="PANTHER" id="PTHR10584">
    <property type="entry name" value="SUGAR KINASE"/>
    <property type="match status" value="1"/>
</dbReference>
<organism evidence="4 5">
    <name type="scientific">Candidatus Kaiserbacteria bacterium RIFCSPHIGHO2_01_FULL_53_31</name>
    <dbReference type="NCBI Taxonomy" id="1798481"/>
    <lineage>
        <taxon>Bacteria</taxon>
        <taxon>Candidatus Kaiseribacteriota</taxon>
    </lineage>
</organism>
<dbReference type="GO" id="GO:0016301">
    <property type="term" value="F:kinase activity"/>
    <property type="evidence" value="ECO:0007669"/>
    <property type="project" value="UniProtKB-KW"/>
</dbReference>
<dbReference type="PRINTS" id="PR00990">
    <property type="entry name" value="RIBOKINASE"/>
</dbReference>
<feature type="domain" description="Carbohydrate kinase PfkB" evidence="3">
    <location>
        <begin position="53"/>
        <end position="304"/>
    </location>
</feature>
<name>A0A1F6CII8_9BACT</name>
<dbReference type="InterPro" id="IPR011611">
    <property type="entry name" value="PfkB_dom"/>
</dbReference>
<evidence type="ECO:0000256" key="1">
    <source>
        <dbReference type="ARBA" id="ARBA00022679"/>
    </source>
</evidence>
<comment type="caution">
    <text evidence="4">The sequence shown here is derived from an EMBL/GenBank/DDBJ whole genome shotgun (WGS) entry which is preliminary data.</text>
</comment>
<keyword evidence="2" id="KW-0418">Kinase</keyword>
<dbReference type="GO" id="GO:0005829">
    <property type="term" value="C:cytosol"/>
    <property type="evidence" value="ECO:0007669"/>
    <property type="project" value="TreeGrafter"/>
</dbReference>
<dbReference type="GO" id="GO:0006796">
    <property type="term" value="P:phosphate-containing compound metabolic process"/>
    <property type="evidence" value="ECO:0007669"/>
    <property type="project" value="UniProtKB-ARBA"/>
</dbReference>